<evidence type="ECO:0000256" key="2">
    <source>
        <dbReference type="SAM" id="Phobius"/>
    </source>
</evidence>
<keyword evidence="6" id="KW-1185">Reference proteome</keyword>
<protein>
    <recommendedName>
        <fullName evidence="4">Domain of unknown function WSN domain-containing protein</fullName>
    </recommendedName>
</protein>
<keyword evidence="3" id="KW-0732">Signal</keyword>
<feature type="transmembrane region" description="Helical" evidence="2">
    <location>
        <begin position="774"/>
        <end position="795"/>
    </location>
</feature>
<evidence type="ECO:0000256" key="1">
    <source>
        <dbReference type="SAM" id="MobiDB-lite"/>
    </source>
</evidence>
<dbReference type="AlphaFoldDB" id="G0N300"/>
<feature type="domain" description="Domain of unknown function WSN" evidence="4">
    <location>
        <begin position="56"/>
        <end position="113"/>
    </location>
</feature>
<dbReference type="Proteomes" id="UP000008068">
    <property type="component" value="Unassembled WGS sequence"/>
</dbReference>
<keyword evidence="2" id="KW-0472">Membrane</keyword>
<evidence type="ECO:0000259" key="4">
    <source>
        <dbReference type="Pfam" id="PF02206"/>
    </source>
</evidence>
<proteinExistence type="predicted"/>
<dbReference type="InParanoid" id="G0N300"/>
<gene>
    <name evidence="5" type="ORF">CAEBREN_23349</name>
</gene>
<evidence type="ECO:0000313" key="5">
    <source>
        <dbReference type="EMBL" id="EGT51150.1"/>
    </source>
</evidence>
<dbReference type="PANTHER" id="PTHR31227">
    <property type="entry name" value="PROTEIN CBG15697"/>
    <property type="match status" value="1"/>
</dbReference>
<dbReference type="InterPro" id="IPR003125">
    <property type="entry name" value="WSN"/>
</dbReference>
<dbReference type="Pfam" id="PF02206">
    <property type="entry name" value="WSN"/>
    <property type="match status" value="1"/>
</dbReference>
<accession>G0N300</accession>
<feature type="signal peptide" evidence="3">
    <location>
        <begin position="1"/>
        <end position="22"/>
    </location>
</feature>
<organism evidence="6">
    <name type="scientific">Caenorhabditis brenneri</name>
    <name type="common">Nematode worm</name>
    <dbReference type="NCBI Taxonomy" id="135651"/>
    <lineage>
        <taxon>Eukaryota</taxon>
        <taxon>Metazoa</taxon>
        <taxon>Ecdysozoa</taxon>
        <taxon>Nematoda</taxon>
        <taxon>Chromadorea</taxon>
        <taxon>Rhabditida</taxon>
        <taxon>Rhabditina</taxon>
        <taxon>Rhabditomorpha</taxon>
        <taxon>Rhabditoidea</taxon>
        <taxon>Rhabditidae</taxon>
        <taxon>Peloderinae</taxon>
        <taxon>Caenorhabditis</taxon>
    </lineage>
</organism>
<feature type="region of interest" description="Disordered" evidence="1">
    <location>
        <begin position="809"/>
        <end position="839"/>
    </location>
</feature>
<feature type="compositionally biased region" description="Acidic residues" evidence="1">
    <location>
        <begin position="809"/>
        <end position="824"/>
    </location>
</feature>
<sequence>MRISRYIFIVIICLLWSKFAFSKDYGGETTNRLDGREKRDWNARELEFQAEYMLIRHKQLARFFTALHLHAQFTDDNLTPEDVLAGIWSFKSGTALDGLSHVNLDGIIQKLEPIMSDAAPIVNNYEKSLSEQFESVKSAVIDNWNRYQTSDEPPEMDDFEPESVWLLFSKNQAQEALNRLWVDFTNKDDIKAVLDTWHFGSALSKCSEVLWDSLIKSFLKIERNTIEKFVESMGIIYPLCQKSDEISNVSKMLSASKDYASKIASISHNTSAIKHMKSDDKVQLANMRLDDNVDYDLSNIDEDLENSLWLKILLDETDISGKLNLHGTYFAMFDDEFNQFRSDVRSLLHELTEIFRLVSSFDKPDSSFASKSEITARCFDVKQCGNGFKFSPEQFSHFPEEWPGLRRDFERIQKGISEFPDRDYVLEELSTRMSEFYKDKASFNKSETQRLLEKYKPFYERLVMEKSLNMTNFLLETTEDVYEWKKKVSLFNDDCKSAFDIEAWKLRLIQNGPIIYSGIQERDLVSKLKKLNESIPTMRKHMSNLREAVENMKQEKPTNARKLKFKNRDNLLRFSSAVYCLEKIKNIDEMDKELGIFIEKGDEVVKAVESTKSENKQRLEKIWGDWPEVKEDLKRFRKSVTEMMAQIRDISEKSLERVGQVYYWISAVRLQGSFDLKKYRESLPLLDQNPVPVLEKALQKLEEPMSMDWDLVHMNFRRMPEVMRELQKDFDCFFDEYKCPEELQDRSMIMMERYRKNQEKFYKIDLRKQLLSLAYGWSMAMGPPGLLLLTWLWIIGKFNKHYYGNDDDYETDSETDDSDSDWDDGYTSTDSNESNTVYY</sequence>
<keyword evidence="2" id="KW-1133">Transmembrane helix</keyword>
<name>G0N300_CAEBE</name>
<evidence type="ECO:0000313" key="6">
    <source>
        <dbReference type="Proteomes" id="UP000008068"/>
    </source>
</evidence>
<keyword evidence="2" id="KW-0812">Transmembrane</keyword>
<reference evidence="6" key="1">
    <citation type="submission" date="2011-07" db="EMBL/GenBank/DDBJ databases">
        <authorList>
            <consortium name="Caenorhabditis brenneri Sequencing and Analysis Consortium"/>
            <person name="Wilson R.K."/>
        </authorList>
    </citation>
    <scope>NUCLEOTIDE SEQUENCE [LARGE SCALE GENOMIC DNA]</scope>
    <source>
        <strain evidence="6">PB2801</strain>
    </source>
</reference>
<feature type="chain" id="PRO_5003405106" description="Domain of unknown function WSN domain-containing protein" evidence="3">
    <location>
        <begin position="23"/>
        <end position="839"/>
    </location>
</feature>
<evidence type="ECO:0000256" key="3">
    <source>
        <dbReference type="SAM" id="SignalP"/>
    </source>
</evidence>
<dbReference type="EMBL" id="GL379832">
    <property type="protein sequence ID" value="EGT51150.1"/>
    <property type="molecule type" value="Genomic_DNA"/>
</dbReference>
<dbReference type="PANTHER" id="PTHR31227:SF1">
    <property type="entry name" value="DOMAIN OF UNKNOWN FUNCTION WSN DOMAIN-CONTAINING PROTEIN"/>
    <property type="match status" value="1"/>
</dbReference>
<dbReference type="HOGENOM" id="CLU_349584_0_0_1"/>